<proteinExistence type="predicted"/>
<reference evidence="2" key="1">
    <citation type="submission" date="2016-10" db="EMBL/GenBank/DDBJ databases">
        <authorList>
            <person name="Jeantristanb JTB J.-T."/>
            <person name="Ricardo R."/>
        </authorList>
    </citation>
    <scope>NUCLEOTIDE SEQUENCE [LARGE SCALE GENOMIC DNA]</scope>
</reference>
<keyword evidence="2" id="KW-1185">Reference proteome</keyword>
<evidence type="ECO:0000313" key="1">
    <source>
        <dbReference type="EMBL" id="SDA02910.1"/>
    </source>
</evidence>
<sequence>MGGHGPCPDNPVGAQMLVVNDGLSTCFAVNPVALASNNHRFLSIKFASCRMNSTVSKIVAIPILARSVDGTNSAAHKLIKLIPWFTSALPPGVGL</sequence>
<gene>
    <name evidence="1" type="ORF">BZ3500_MVSOF-1268-A1-R1_CHR7-1G09161</name>
</gene>
<organism evidence="1 2">
    <name type="scientific">Microbotryum saponariae</name>
    <dbReference type="NCBI Taxonomy" id="289078"/>
    <lineage>
        <taxon>Eukaryota</taxon>
        <taxon>Fungi</taxon>
        <taxon>Dikarya</taxon>
        <taxon>Basidiomycota</taxon>
        <taxon>Pucciniomycotina</taxon>
        <taxon>Microbotryomycetes</taxon>
        <taxon>Microbotryales</taxon>
        <taxon>Microbotryaceae</taxon>
        <taxon>Microbotryum</taxon>
    </lineage>
</organism>
<protein>
    <submittedName>
        <fullName evidence="1">BZ3500_MvSof-1268-A1-R1_Chr7-1g09161 protein</fullName>
    </submittedName>
</protein>
<dbReference type="EMBL" id="FMWP01000127">
    <property type="protein sequence ID" value="SDA02910.1"/>
    <property type="molecule type" value="Genomic_DNA"/>
</dbReference>
<dbReference type="AlphaFoldDB" id="A0A2X0KZD8"/>
<dbReference type="Proteomes" id="UP000249723">
    <property type="component" value="Unassembled WGS sequence"/>
</dbReference>
<accession>A0A2X0KZD8</accession>
<evidence type="ECO:0000313" key="2">
    <source>
        <dbReference type="Proteomes" id="UP000249723"/>
    </source>
</evidence>
<name>A0A2X0KZD8_9BASI</name>